<sequence>MTAGENLLVVDAASGRPAGSPTPLGESNWVHGLELVTLDGRLTAVVDDNGGSENEPGPDPLRFYDLATRRRLDGIEGDFAVLRKAQVRGRTVLVTVNGAHPAPGEVAVPAGSLSVWDPVSRRRLALLPGNPPAGAAHPDTSPPAAAGVSLDVGELQGRPIALTGGFDDVVRLWDLDTGRQIAATVPPGHTDEIDMIQVTRAGGRTVAVTRGWDGRTLVWDLATRRRVDEPWPGTYRSLAEIPADRLDDRRVLVVDGVPGVRFRDVVALSADVSPGDERRGWVTRAGDRTVLFGRDGDRVWIRDPVTRADIGVPVRLGRRVAPPLRGHTERVVQILYGRLGDIPIGVTVALGGDIRVWNLLDGRRIGTPLHAPNRLNAVALGQVNGHAVVLAAGRSEQVRMWDLGGAP</sequence>
<evidence type="ECO:0008006" key="7">
    <source>
        <dbReference type="Google" id="ProtNLM"/>
    </source>
</evidence>
<evidence type="ECO:0000256" key="4">
    <source>
        <dbReference type="SAM" id="MobiDB-lite"/>
    </source>
</evidence>
<feature type="repeat" description="WD" evidence="3">
    <location>
        <begin position="162"/>
        <end position="183"/>
    </location>
</feature>
<comment type="caution">
    <text evidence="5">The sequence shown here is derived from an EMBL/GenBank/DDBJ whole genome shotgun (WGS) entry which is preliminary data.</text>
</comment>
<feature type="region of interest" description="Disordered" evidence="4">
    <location>
        <begin position="128"/>
        <end position="147"/>
    </location>
</feature>
<dbReference type="SUPFAM" id="SSF50969">
    <property type="entry name" value="YVTN repeat-like/Quinoprotein amine dehydrogenase"/>
    <property type="match status" value="1"/>
</dbReference>
<dbReference type="Gene3D" id="2.130.10.10">
    <property type="entry name" value="YVTN repeat-like/Quinoprotein amine dehydrogenase"/>
    <property type="match status" value="2"/>
</dbReference>
<proteinExistence type="predicted"/>
<dbReference type="InterPro" id="IPR001680">
    <property type="entry name" value="WD40_rpt"/>
</dbReference>
<keyword evidence="2" id="KW-0677">Repeat</keyword>
<evidence type="ECO:0000256" key="2">
    <source>
        <dbReference type="ARBA" id="ARBA00022737"/>
    </source>
</evidence>
<reference evidence="5 6" key="1">
    <citation type="submission" date="2021-01" db="EMBL/GenBank/DDBJ databases">
        <title>Whole genome shotgun sequence of Microbispora corallina NBRC 16416.</title>
        <authorList>
            <person name="Komaki H."/>
            <person name="Tamura T."/>
        </authorList>
    </citation>
    <scope>NUCLEOTIDE SEQUENCE [LARGE SCALE GENOMIC DNA]</scope>
    <source>
        <strain evidence="5 6">NBRC 16416</strain>
    </source>
</reference>
<name>A0ABQ4FV54_9ACTN</name>
<dbReference type="PANTHER" id="PTHR22847">
    <property type="entry name" value="WD40 REPEAT PROTEIN"/>
    <property type="match status" value="1"/>
</dbReference>
<accession>A0ABQ4FV54</accession>
<dbReference type="Proteomes" id="UP000603904">
    <property type="component" value="Unassembled WGS sequence"/>
</dbReference>
<evidence type="ECO:0000313" key="5">
    <source>
        <dbReference type="EMBL" id="GIH38598.1"/>
    </source>
</evidence>
<keyword evidence="6" id="KW-1185">Reference proteome</keyword>
<dbReference type="PANTHER" id="PTHR22847:SF637">
    <property type="entry name" value="WD REPEAT DOMAIN 5B"/>
    <property type="match status" value="1"/>
</dbReference>
<keyword evidence="1 3" id="KW-0853">WD repeat</keyword>
<dbReference type="InterPro" id="IPR011044">
    <property type="entry name" value="Quino_amine_DH_bsu"/>
</dbReference>
<dbReference type="PROSITE" id="PS50082">
    <property type="entry name" value="WD_REPEATS_2"/>
    <property type="match status" value="1"/>
</dbReference>
<protein>
    <recommendedName>
        <fullName evidence="7">WD40 repeat domain-containing protein</fullName>
    </recommendedName>
</protein>
<organism evidence="5 6">
    <name type="scientific">Microbispora corallina</name>
    <dbReference type="NCBI Taxonomy" id="83302"/>
    <lineage>
        <taxon>Bacteria</taxon>
        <taxon>Bacillati</taxon>
        <taxon>Actinomycetota</taxon>
        <taxon>Actinomycetes</taxon>
        <taxon>Streptosporangiales</taxon>
        <taxon>Streptosporangiaceae</taxon>
        <taxon>Microbispora</taxon>
    </lineage>
</organism>
<evidence type="ECO:0000256" key="1">
    <source>
        <dbReference type="ARBA" id="ARBA00022574"/>
    </source>
</evidence>
<gene>
    <name evidence="5" type="ORF">Mco01_15980</name>
</gene>
<dbReference type="EMBL" id="BOOC01000005">
    <property type="protein sequence ID" value="GIH38598.1"/>
    <property type="molecule type" value="Genomic_DNA"/>
</dbReference>
<dbReference type="InterPro" id="IPR015943">
    <property type="entry name" value="WD40/YVTN_repeat-like_dom_sf"/>
</dbReference>
<evidence type="ECO:0000313" key="6">
    <source>
        <dbReference type="Proteomes" id="UP000603904"/>
    </source>
</evidence>
<evidence type="ECO:0000256" key="3">
    <source>
        <dbReference type="PROSITE-ProRule" id="PRU00221"/>
    </source>
</evidence>